<evidence type="ECO:0000313" key="2">
    <source>
        <dbReference type="Proteomes" id="UP000182149"/>
    </source>
</evidence>
<accession>A0A1L8QSQ1</accession>
<dbReference type="AlphaFoldDB" id="A0A1L8QSQ1"/>
<proteinExistence type="predicted"/>
<organism evidence="1 2">
    <name type="scientific">Enterococcus aquimarinus</name>
    <dbReference type="NCBI Taxonomy" id="328396"/>
    <lineage>
        <taxon>Bacteria</taxon>
        <taxon>Bacillati</taxon>
        <taxon>Bacillota</taxon>
        <taxon>Bacilli</taxon>
        <taxon>Lactobacillales</taxon>
        <taxon>Enterococcaceae</taxon>
        <taxon>Enterococcus</taxon>
    </lineage>
</organism>
<keyword evidence="2" id="KW-1185">Reference proteome</keyword>
<dbReference type="EMBL" id="JXKD01000007">
    <property type="protein sequence ID" value="OJG10543.1"/>
    <property type="molecule type" value="Genomic_DNA"/>
</dbReference>
<dbReference type="Proteomes" id="UP000182149">
    <property type="component" value="Unassembled WGS sequence"/>
</dbReference>
<gene>
    <name evidence="1" type="ORF">RU93_GL002059</name>
</gene>
<evidence type="ECO:0000313" key="1">
    <source>
        <dbReference type="EMBL" id="OJG10543.1"/>
    </source>
</evidence>
<protein>
    <submittedName>
        <fullName evidence="1">Uncharacterized protein</fullName>
    </submittedName>
</protein>
<reference evidence="1 2" key="1">
    <citation type="submission" date="2014-12" db="EMBL/GenBank/DDBJ databases">
        <title>Draft genome sequences of 29 type strains of Enterococci.</title>
        <authorList>
            <person name="Zhong Z."/>
            <person name="Sun Z."/>
            <person name="Liu W."/>
            <person name="Zhang W."/>
            <person name="Zhang H."/>
        </authorList>
    </citation>
    <scope>NUCLEOTIDE SEQUENCE [LARGE SCALE GENOMIC DNA]</scope>
    <source>
        <strain evidence="1 2">DSM 17690</strain>
    </source>
</reference>
<comment type="caution">
    <text evidence="1">The sequence shown here is derived from an EMBL/GenBank/DDBJ whole genome shotgun (WGS) entry which is preliminary data.</text>
</comment>
<sequence>MISFITSVSVTYRLLSRLQPNRFILLINPVKKRHPSQMNLI</sequence>
<name>A0A1L8QSQ1_9ENTE</name>